<dbReference type="PANTHER" id="PTHR43245:SF51">
    <property type="entry name" value="SHORT CHAIN DEHYDROGENASE_REDUCTASE FAMILY 42E, MEMBER 2"/>
    <property type="match status" value="1"/>
</dbReference>
<evidence type="ECO:0000259" key="4">
    <source>
        <dbReference type="Pfam" id="PF01073"/>
    </source>
</evidence>
<sequence length="351" mass="38578">METASYLVIGGCGHQGAHIVRVLLEKYPKAKVAVMSRNPNVNTFPGAQYLKGDVTSSDDLKRVFGICKPLVVFHTAALIVAFRKKQPDALIQAVNVDGTLKVIETCKSFGVKALVYTSSTSVMHIDQSKPMTDALESGPEVNEDSKTNSYNKSKAEADRIIRAANEDNGLRTCSLRVAAIYGEFDTEQLPGYLNVLRSNQHWMQIGKGENRISVAYSGNVAHAHILAAEKLLAGAEGVAGEAITISDGSPKFWEHGRAVYRAAGTDVKPNQIIRIPYGLIIIVALFEEFLAWAIGRHPTLTRESILFSVNDYTAKNDKARKVLGYNPPIGYEESLERSVKWCLENIEELKK</sequence>
<comment type="similarity">
    <text evidence="1">Belongs to the 3-beta-HSD family.</text>
</comment>
<evidence type="ECO:0000256" key="2">
    <source>
        <dbReference type="ARBA" id="ARBA00023002"/>
    </source>
</evidence>
<organism evidence="5">
    <name type="scientific">Bionectria ochroleuca</name>
    <name type="common">Gliocladium roseum</name>
    <dbReference type="NCBI Taxonomy" id="29856"/>
    <lineage>
        <taxon>Eukaryota</taxon>
        <taxon>Fungi</taxon>
        <taxon>Dikarya</taxon>
        <taxon>Ascomycota</taxon>
        <taxon>Pezizomycotina</taxon>
        <taxon>Sordariomycetes</taxon>
        <taxon>Hypocreomycetidae</taxon>
        <taxon>Hypocreales</taxon>
        <taxon>Bionectriaceae</taxon>
        <taxon>Clonostachys</taxon>
    </lineage>
</organism>
<feature type="domain" description="3-beta hydroxysteroid dehydrogenase/isomerase" evidence="4">
    <location>
        <begin position="7"/>
        <end position="267"/>
    </location>
</feature>
<dbReference type="Gene3D" id="3.40.50.720">
    <property type="entry name" value="NAD(P)-binding Rossmann-like Domain"/>
    <property type="match status" value="1"/>
</dbReference>
<dbReference type="InterPro" id="IPR036291">
    <property type="entry name" value="NAD(P)-bd_dom_sf"/>
</dbReference>
<dbReference type="GO" id="GO:0006694">
    <property type="term" value="P:steroid biosynthetic process"/>
    <property type="evidence" value="ECO:0007669"/>
    <property type="project" value="InterPro"/>
</dbReference>
<evidence type="ECO:0000313" key="6">
    <source>
        <dbReference type="EMBL" id="KAF9760165.1"/>
    </source>
</evidence>
<dbReference type="EMBL" id="JADCTT010000001">
    <property type="protein sequence ID" value="KAF9760165.1"/>
    <property type="molecule type" value="Genomic_DNA"/>
</dbReference>
<keyword evidence="2" id="KW-0560">Oxidoreductase</keyword>
<reference evidence="5" key="1">
    <citation type="submission" date="2015-01" db="EMBL/GenBank/DDBJ databases">
        <authorList>
            <person name="Durling Mikael"/>
        </authorList>
    </citation>
    <scope>NUCLEOTIDE SEQUENCE</scope>
</reference>
<feature type="region of interest" description="Disordered" evidence="3">
    <location>
        <begin position="130"/>
        <end position="149"/>
    </location>
</feature>
<dbReference type="AlphaFoldDB" id="A0A0B7KKV4"/>
<dbReference type="InterPro" id="IPR050177">
    <property type="entry name" value="Lipid_A_modif_metabolic_enz"/>
</dbReference>
<evidence type="ECO:0000256" key="3">
    <source>
        <dbReference type="SAM" id="MobiDB-lite"/>
    </source>
</evidence>
<reference evidence="6" key="2">
    <citation type="submission" date="2020-10" db="EMBL/GenBank/DDBJ databases">
        <title>High-Quality Genome Resource of Clonostachys rosea strain S41 by Oxford Nanopore Long-Read Sequencing.</title>
        <authorList>
            <person name="Wang H."/>
        </authorList>
    </citation>
    <scope>NUCLEOTIDE SEQUENCE</scope>
    <source>
        <strain evidence="6">S41</strain>
    </source>
</reference>
<dbReference type="EMBL" id="CDPU01000051">
    <property type="protein sequence ID" value="CEO55311.1"/>
    <property type="molecule type" value="Genomic_DNA"/>
</dbReference>
<accession>A0A0B7KKV4</accession>
<name>A0A0B7KKV4_BIOOC</name>
<protein>
    <recommendedName>
        <fullName evidence="4">3-beta hydroxysteroid dehydrogenase/isomerase domain-containing protein</fullName>
    </recommendedName>
</protein>
<dbReference type="GO" id="GO:0016616">
    <property type="term" value="F:oxidoreductase activity, acting on the CH-OH group of donors, NAD or NADP as acceptor"/>
    <property type="evidence" value="ECO:0007669"/>
    <property type="project" value="InterPro"/>
</dbReference>
<proteinExistence type="inferred from homology"/>
<dbReference type="InterPro" id="IPR002225">
    <property type="entry name" value="3Beta_OHSteriod_DH/Estase"/>
</dbReference>
<evidence type="ECO:0000256" key="1">
    <source>
        <dbReference type="ARBA" id="ARBA00009219"/>
    </source>
</evidence>
<evidence type="ECO:0000313" key="5">
    <source>
        <dbReference type="EMBL" id="CEO55311.1"/>
    </source>
</evidence>
<gene>
    <name evidence="5" type="ORF">BN869_000011369_1</name>
    <name evidence="6" type="ORF">IM811_001859</name>
</gene>
<dbReference type="Pfam" id="PF01073">
    <property type="entry name" value="3Beta_HSD"/>
    <property type="match status" value="1"/>
</dbReference>
<dbReference type="SUPFAM" id="SSF51735">
    <property type="entry name" value="NAD(P)-binding Rossmann-fold domains"/>
    <property type="match status" value="1"/>
</dbReference>
<dbReference type="PANTHER" id="PTHR43245">
    <property type="entry name" value="BIFUNCTIONAL POLYMYXIN RESISTANCE PROTEIN ARNA"/>
    <property type="match status" value="1"/>
</dbReference>
<dbReference type="Proteomes" id="UP000616885">
    <property type="component" value="Unassembled WGS sequence"/>
</dbReference>